<dbReference type="Proteomes" id="UP000271889">
    <property type="component" value="Unassembled WGS sequence"/>
</dbReference>
<protein>
    <recommendedName>
        <fullName evidence="4">Nematode cuticle collagen N-terminal domain-containing protein</fullName>
    </recommendedName>
</protein>
<proteinExistence type="predicted"/>
<feature type="compositionally biased region" description="Low complexity" evidence="2">
    <location>
        <begin position="170"/>
        <end position="182"/>
    </location>
</feature>
<dbReference type="EMBL" id="UYRV01005867">
    <property type="protein sequence ID" value="VDK53107.1"/>
    <property type="molecule type" value="Genomic_DNA"/>
</dbReference>
<evidence type="ECO:0000256" key="1">
    <source>
        <dbReference type="ARBA" id="ARBA00022737"/>
    </source>
</evidence>
<reference evidence="5 6" key="1">
    <citation type="submission" date="2018-11" db="EMBL/GenBank/DDBJ databases">
        <authorList>
            <consortium name="Pathogen Informatics"/>
        </authorList>
    </citation>
    <scope>NUCLEOTIDE SEQUENCE [LARGE SCALE GENOMIC DNA]</scope>
</reference>
<keyword evidence="6" id="KW-1185">Reference proteome</keyword>
<dbReference type="PANTHER" id="PTHR24637:SF377">
    <property type="entry name" value="COLLAGEN TYPE IX ALPHA 1 CHAIN"/>
    <property type="match status" value="1"/>
</dbReference>
<feature type="domain" description="Nematode cuticle collagen N-terminal" evidence="4">
    <location>
        <begin position="39"/>
        <end position="90"/>
    </location>
</feature>
<feature type="non-terminal residue" evidence="5">
    <location>
        <position position="182"/>
    </location>
</feature>
<dbReference type="OrthoDB" id="5876933at2759"/>
<keyword evidence="3" id="KW-0812">Transmembrane</keyword>
<keyword evidence="1" id="KW-0677">Repeat</keyword>
<keyword evidence="3" id="KW-1133">Transmembrane helix</keyword>
<dbReference type="InterPro" id="IPR002486">
    <property type="entry name" value="Col_cuticle_N"/>
</dbReference>
<evidence type="ECO:0000313" key="6">
    <source>
        <dbReference type="Proteomes" id="UP000271889"/>
    </source>
</evidence>
<evidence type="ECO:0000256" key="2">
    <source>
        <dbReference type="SAM" id="MobiDB-lite"/>
    </source>
</evidence>
<dbReference type="PANTHER" id="PTHR24637">
    <property type="entry name" value="COLLAGEN"/>
    <property type="match status" value="1"/>
</dbReference>
<dbReference type="SMART" id="SM01088">
    <property type="entry name" value="Col_cuticle_N"/>
    <property type="match status" value="1"/>
</dbReference>
<evidence type="ECO:0000313" key="5">
    <source>
        <dbReference type="EMBL" id="VDK53107.1"/>
    </source>
</evidence>
<dbReference type="AlphaFoldDB" id="A0A3P6R394"/>
<name>A0A3P6R394_CYLGO</name>
<evidence type="ECO:0000256" key="3">
    <source>
        <dbReference type="SAM" id="Phobius"/>
    </source>
</evidence>
<feature type="region of interest" description="Disordered" evidence="2">
    <location>
        <begin position="143"/>
        <end position="182"/>
    </location>
</feature>
<dbReference type="Pfam" id="PF01484">
    <property type="entry name" value="Col_cuticle_N"/>
    <property type="match status" value="1"/>
</dbReference>
<feature type="compositionally biased region" description="Pro residues" evidence="2">
    <location>
        <begin position="143"/>
        <end position="152"/>
    </location>
</feature>
<keyword evidence="3" id="KW-0472">Membrane</keyword>
<gene>
    <name evidence="5" type="ORF">CGOC_LOCUS2581</name>
</gene>
<sequence>MTAGSSKSGFAVERKLRKRKNQISHAKACYYMGATLQYAIGGTFIATALIMGVACMIVFDVISDINNFQSEIEDELDRFRNLADDAWKTMMQSRNTVDSVLRLKRAYRLEGTAAYAGSSGGWAGSGGGGGGCQCAAQASGCPRGPPGPPGLPGHPGEDGIPGLSGGAGQSGHAAAMGHAAGC</sequence>
<evidence type="ECO:0000259" key="4">
    <source>
        <dbReference type="SMART" id="SM01088"/>
    </source>
</evidence>
<organism evidence="5 6">
    <name type="scientific">Cylicostephanus goldi</name>
    <name type="common">Nematode worm</name>
    <dbReference type="NCBI Taxonomy" id="71465"/>
    <lineage>
        <taxon>Eukaryota</taxon>
        <taxon>Metazoa</taxon>
        <taxon>Ecdysozoa</taxon>
        <taxon>Nematoda</taxon>
        <taxon>Chromadorea</taxon>
        <taxon>Rhabditida</taxon>
        <taxon>Rhabditina</taxon>
        <taxon>Rhabditomorpha</taxon>
        <taxon>Strongyloidea</taxon>
        <taxon>Strongylidae</taxon>
        <taxon>Cylicostephanus</taxon>
    </lineage>
</organism>
<accession>A0A3P6R394</accession>
<dbReference type="GO" id="GO:0042302">
    <property type="term" value="F:structural constituent of cuticle"/>
    <property type="evidence" value="ECO:0007669"/>
    <property type="project" value="InterPro"/>
</dbReference>
<feature type="transmembrane region" description="Helical" evidence="3">
    <location>
        <begin position="28"/>
        <end position="59"/>
    </location>
</feature>